<organism evidence="1 2">
    <name type="scientific">Flavobacterium solisilvae</name>
    <dbReference type="NCBI Taxonomy" id="1852019"/>
    <lineage>
        <taxon>Bacteria</taxon>
        <taxon>Pseudomonadati</taxon>
        <taxon>Bacteroidota</taxon>
        <taxon>Flavobacteriia</taxon>
        <taxon>Flavobacteriales</taxon>
        <taxon>Flavobacteriaceae</taxon>
        <taxon>Flavobacterium</taxon>
    </lineage>
</organism>
<evidence type="ECO:0000313" key="1">
    <source>
        <dbReference type="EMBL" id="NMH25796.1"/>
    </source>
</evidence>
<dbReference type="RefSeq" id="WP_169524490.1">
    <property type="nucleotide sequence ID" value="NZ_JAAMPT010000208.1"/>
</dbReference>
<gene>
    <name evidence="1" type="ORF">G6042_11025</name>
</gene>
<reference evidence="1 2" key="1">
    <citation type="submission" date="2020-02" db="EMBL/GenBank/DDBJ databases">
        <title>Flavobacterium sp. genome.</title>
        <authorList>
            <person name="Jung H.S."/>
            <person name="Baek J.H."/>
            <person name="Jeon C.O."/>
        </authorList>
    </citation>
    <scope>NUCLEOTIDE SEQUENCE [LARGE SCALE GENOMIC DNA]</scope>
    <source>
        <strain evidence="1 2">SE-s27</strain>
    </source>
</reference>
<name>A0ABX1QVE7_9FLAO</name>
<evidence type="ECO:0000313" key="2">
    <source>
        <dbReference type="Proteomes" id="UP000767947"/>
    </source>
</evidence>
<accession>A0ABX1QVE7</accession>
<sequence>MKKTILILLFVSLFSCKNENKNEETSVAVEKEAIDKTLMRITFKVIAEKDDKASLFYTEDGTINFDDKKTVWADVKGSPNPQELVFILPKDVLPTHLRLDLGRGVNPEQTYYDIKGFKVEYLDKKFEADNINVFNYFYANKDVNIITANSTVLKKMKPEQETAVILYPHKPLSDELSKIIQ</sequence>
<protein>
    <recommendedName>
        <fullName evidence="3">Lipoprotein</fullName>
    </recommendedName>
</protein>
<keyword evidence="2" id="KW-1185">Reference proteome</keyword>
<comment type="caution">
    <text evidence="1">The sequence shown here is derived from an EMBL/GenBank/DDBJ whole genome shotgun (WGS) entry which is preliminary data.</text>
</comment>
<proteinExistence type="predicted"/>
<dbReference type="EMBL" id="JAAMPT010000208">
    <property type="protein sequence ID" value="NMH25796.1"/>
    <property type="molecule type" value="Genomic_DNA"/>
</dbReference>
<dbReference type="PROSITE" id="PS51257">
    <property type="entry name" value="PROKAR_LIPOPROTEIN"/>
    <property type="match status" value="1"/>
</dbReference>
<evidence type="ECO:0008006" key="3">
    <source>
        <dbReference type="Google" id="ProtNLM"/>
    </source>
</evidence>
<dbReference type="Proteomes" id="UP000767947">
    <property type="component" value="Unassembled WGS sequence"/>
</dbReference>